<dbReference type="AlphaFoldDB" id="A0A6L6IIS5"/>
<proteinExistence type="predicted"/>
<dbReference type="EMBL" id="WMJZ01000004">
    <property type="protein sequence ID" value="MTH45588.1"/>
    <property type="molecule type" value="Genomic_DNA"/>
</dbReference>
<comment type="caution">
    <text evidence="2">The sequence shown here is derived from an EMBL/GenBank/DDBJ whole genome shotgun (WGS) entry which is preliminary data.</text>
</comment>
<sequence>MRSWISLLILLLPCAALAEGELIVQPQANGTLRFYTQGLNSGGNDIITAPYRADKPLTVLLTPAGNGRCENGFLALEELKLSVNLLPENQSLSCAIPQVIEDLADSGRVRLQFKNAASAHNFSSLMRQTGAVRQQIGSVRFSRQGSESSIIPVYLDLLLLQQQAVTITAAFDKPTLQLGMVDPHRDTTATANLRIGKTQQAGKEAILYKVAFESSQRQENRYRLLSSIDRKFIPYQIYVSDVEVTPSQPYQGELPEGIATSQLLTVKFSLPGRAVRGLTAGAHLLDTVTAVVTPES</sequence>
<dbReference type="OrthoDB" id="6555570at2"/>
<evidence type="ECO:0000256" key="1">
    <source>
        <dbReference type="SAM" id="SignalP"/>
    </source>
</evidence>
<reference evidence="2 3" key="1">
    <citation type="submission" date="2019-11" db="EMBL/GenBank/DDBJ databases">
        <title>Escherichia alba sp. nov. isolated from the gut of plastic-eating superworms Zophobas atratus.</title>
        <authorList>
            <person name="Yang Y."/>
        </authorList>
    </citation>
    <scope>NUCLEOTIDE SEQUENCE [LARGE SCALE GENOMIC DNA]</scope>
    <source>
        <strain evidence="3">BIT-B35</strain>
    </source>
</reference>
<organism evidence="2 3">
    <name type="scientific">Intestinirhabdus alba</name>
    <dbReference type="NCBI Taxonomy" id="2899544"/>
    <lineage>
        <taxon>Bacteria</taxon>
        <taxon>Pseudomonadati</taxon>
        <taxon>Pseudomonadota</taxon>
        <taxon>Gammaproteobacteria</taxon>
        <taxon>Enterobacterales</taxon>
        <taxon>Enterobacteriaceae</taxon>
        <taxon>Intestinirhabdus</taxon>
    </lineage>
</organism>
<gene>
    <name evidence="2" type="ORF">GJV78_04780</name>
</gene>
<accession>A0A6L6IIS5</accession>
<feature type="signal peptide" evidence="1">
    <location>
        <begin position="1"/>
        <end position="18"/>
    </location>
</feature>
<dbReference type="RefSeq" id="WP_155107243.1">
    <property type="nucleotide sequence ID" value="NZ_WMJZ01000004.1"/>
</dbReference>
<keyword evidence="1" id="KW-0732">Signal</keyword>
<evidence type="ECO:0000313" key="2">
    <source>
        <dbReference type="EMBL" id="MTH45588.1"/>
    </source>
</evidence>
<keyword evidence="3" id="KW-1185">Reference proteome</keyword>
<name>A0A6L6IIS5_9ENTR</name>
<dbReference type="Proteomes" id="UP000477739">
    <property type="component" value="Unassembled WGS sequence"/>
</dbReference>
<evidence type="ECO:0008006" key="4">
    <source>
        <dbReference type="Google" id="ProtNLM"/>
    </source>
</evidence>
<protein>
    <recommendedName>
        <fullName evidence="4">Fimbrial protein</fullName>
    </recommendedName>
</protein>
<feature type="chain" id="PRO_5026929950" description="Fimbrial protein" evidence="1">
    <location>
        <begin position="19"/>
        <end position="296"/>
    </location>
</feature>
<evidence type="ECO:0000313" key="3">
    <source>
        <dbReference type="Proteomes" id="UP000477739"/>
    </source>
</evidence>